<keyword evidence="1" id="KW-0547">Nucleotide-binding</keyword>
<feature type="domain" description="ABC transporter" evidence="4">
    <location>
        <begin position="10"/>
        <end position="252"/>
    </location>
</feature>
<evidence type="ECO:0000256" key="3">
    <source>
        <dbReference type="SAM" id="MobiDB-lite"/>
    </source>
</evidence>
<dbReference type="GO" id="GO:0016887">
    <property type="term" value="F:ATP hydrolysis activity"/>
    <property type="evidence" value="ECO:0007669"/>
    <property type="project" value="InterPro"/>
</dbReference>
<feature type="compositionally biased region" description="Basic and acidic residues" evidence="3">
    <location>
        <begin position="235"/>
        <end position="244"/>
    </location>
</feature>
<name>A0A0P1FAJ7_THAGE</name>
<evidence type="ECO:0000259" key="4">
    <source>
        <dbReference type="PROSITE" id="PS50893"/>
    </source>
</evidence>
<dbReference type="OrthoDB" id="9805029at2"/>
<dbReference type="STRING" id="53501.SAMN04488043_1109"/>
<dbReference type="InterPro" id="IPR003439">
    <property type="entry name" value="ABC_transporter-like_ATP-bd"/>
</dbReference>
<dbReference type="InterPro" id="IPR027417">
    <property type="entry name" value="P-loop_NTPase"/>
</dbReference>
<evidence type="ECO:0000313" key="6">
    <source>
        <dbReference type="Proteomes" id="UP000051587"/>
    </source>
</evidence>
<dbReference type="InterPro" id="IPR050107">
    <property type="entry name" value="ABC_carbohydrate_import_ATPase"/>
</dbReference>
<dbReference type="AlphaFoldDB" id="A0A0P1FAJ7"/>
<accession>A0A0P1FAJ7</accession>
<dbReference type="Gene3D" id="3.40.50.300">
    <property type="entry name" value="P-loop containing nucleotide triphosphate hydrolases"/>
    <property type="match status" value="1"/>
</dbReference>
<protein>
    <submittedName>
        <fullName evidence="5">Ribose import ATP-binding protein RbsA</fullName>
        <ecNumber evidence="5">3.6.3.17</ecNumber>
    </submittedName>
</protein>
<dbReference type="RefSeq" id="WP_058262471.1">
    <property type="nucleotide sequence ID" value="NZ_CP051181.1"/>
</dbReference>
<feature type="region of interest" description="Disordered" evidence="3">
    <location>
        <begin position="233"/>
        <end position="267"/>
    </location>
</feature>
<keyword evidence="2 5" id="KW-0067">ATP-binding</keyword>
<sequence length="267" mass="28423">MSDVFTAPRLSLQDLSVAAGPQTGLEKISFDLHPGEILAVLGENGAGKAALVRVLAGLRHPDGGKIVWYGKPVALGPPLAAISLGISTVWQAHALYPGLPVWRSLFLLHEDRIGRRIGPVLVLKKRQAREQSRTILAAAGIDGGDVDQPVSALSWAQQRALAIARAVYFKSSLLVLENVTSAVPEPEADRLLKQIDAARKTGMSVIFCTGHAEQAAQVCDQFVLLHKGRIQATGDKPEPADFKPCRAASPSPADAEIRRKTAASQAS</sequence>
<reference evidence="5 6" key="1">
    <citation type="submission" date="2015-09" db="EMBL/GenBank/DDBJ databases">
        <authorList>
            <consortium name="Swine Surveillance"/>
        </authorList>
    </citation>
    <scope>NUCLEOTIDE SEQUENCE [LARGE SCALE GENOMIC DNA]</scope>
    <source>
        <strain evidence="5 6">CECT 4357</strain>
    </source>
</reference>
<dbReference type="EMBL" id="CYSA01000016">
    <property type="protein sequence ID" value="CUH65204.1"/>
    <property type="molecule type" value="Genomic_DNA"/>
</dbReference>
<keyword evidence="5" id="KW-0378">Hydrolase</keyword>
<evidence type="ECO:0000313" key="5">
    <source>
        <dbReference type="EMBL" id="CUH65204.1"/>
    </source>
</evidence>
<organism evidence="5 6">
    <name type="scientific">Thalassovita gelatinovora</name>
    <name type="common">Thalassobius gelatinovorus</name>
    <dbReference type="NCBI Taxonomy" id="53501"/>
    <lineage>
        <taxon>Bacteria</taxon>
        <taxon>Pseudomonadati</taxon>
        <taxon>Pseudomonadota</taxon>
        <taxon>Alphaproteobacteria</taxon>
        <taxon>Rhodobacterales</taxon>
        <taxon>Roseobacteraceae</taxon>
        <taxon>Thalassovita</taxon>
    </lineage>
</organism>
<gene>
    <name evidence="5" type="primary">rbsA_1</name>
    <name evidence="5" type="ORF">TG4357_01721</name>
</gene>
<dbReference type="Proteomes" id="UP000051587">
    <property type="component" value="Unassembled WGS sequence"/>
</dbReference>
<dbReference type="PANTHER" id="PTHR43790">
    <property type="entry name" value="CARBOHYDRATE TRANSPORT ATP-BINDING PROTEIN MG119-RELATED"/>
    <property type="match status" value="1"/>
</dbReference>
<dbReference type="PANTHER" id="PTHR43790:SF8">
    <property type="entry name" value="SUGAR ABC TRANSPORTER ATP-BINDING PROTEIN"/>
    <property type="match status" value="1"/>
</dbReference>
<dbReference type="Pfam" id="PF00005">
    <property type="entry name" value="ABC_tran"/>
    <property type="match status" value="1"/>
</dbReference>
<dbReference type="GO" id="GO:0005524">
    <property type="term" value="F:ATP binding"/>
    <property type="evidence" value="ECO:0007669"/>
    <property type="project" value="UniProtKB-KW"/>
</dbReference>
<proteinExistence type="predicted"/>
<evidence type="ECO:0000256" key="2">
    <source>
        <dbReference type="ARBA" id="ARBA00022840"/>
    </source>
</evidence>
<dbReference type="SUPFAM" id="SSF52540">
    <property type="entry name" value="P-loop containing nucleoside triphosphate hydrolases"/>
    <property type="match status" value="1"/>
</dbReference>
<keyword evidence="6" id="KW-1185">Reference proteome</keyword>
<evidence type="ECO:0000256" key="1">
    <source>
        <dbReference type="ARBA" id="ARBA00022741"/>
    </source>
</evidence>
<dbReference type="PROSITE" id="PS50893">
    <property type="entry name" value="ABC_TRANSPORTER_2"/>
    <property type="match status" value="1"/>
</dbReference>
<dbReference type="EC" id="3.6.3.17" evidence="5"/>